<dbReference type="AlphaFoldDB" id="A0ABD3LEW3"/>
<proteinExistence type="predicted"/>
<evidence type="ECO:0000313" key="1">
    <source>
        <dbReference type="EMBL" id="KAL3750350.1"/>
    </source>
</evidence>
<accession>A0ABD3LEW3</accession>
<comment type="caution">
    <text evidence="1">The sequence shown here is derived from an EMBL/GenBank/DDBJ whole genome shotgun (WGS) entry which is preliminary data.</text>
</comment>
<dbReference type="Proteomes" id="UP001634007">
    <property type="component" value="Unassembled WGS sequence"/>
</dbReference>
<gene>
    <name evidence="1" type="ORF">ACJRO7_011361</name>
</gene>
<dbReference type="EMBL" id="JBJKBG010000002">
    <property type="protein sequence ID" value="KAL3750350.1"/>
    <property type="molecule type" value="Genomic_DNA"/>
</dbReference>
<evidence type="ECO:0000313" key="2">
    <source>
        <dbReference type="Proteomes" id="UP001634007"/>
    </source>
</evidence>
<sequence length="122" mass="14302">MEFEFILYDRSTGEKRVILVPRRARTPRKSRRGIVSLSSYIKRKYLSPRCLEDRIATLRYSRDYSFLFQEDGDRQPSSSRPVSPLKKVAMDAEERKASVAKVFKAGAQKRRKISSSWRGKRK</sequence>
<keyword evidence="2" id="KW-1185">Reference proteome</keyword>
<organism evidence="1 2">
    <name type="scientific">Eucalyptus globulus</name>
    <name type="common">Tasmanian blue gum</name>
    <dbReference type="NCBI Taxonomy" id="34317"/>
    <lineage>
        <taxon>Eukaryota</taxon>
        <taxon>Viridiplantae</taxon>
        <taxon>Streptophyta</taxon>
        <taxon>Embryophyta</taxon>
        <taxon>Tracheophyta</taxon>
        <taxon>Spermatophyta</taxon>
        <taxon>Magnoliopsida</taxon>
        <taxon>eudicotyledons</taxon>
        <taxon>Gunneridae</taxon>
        <taxon>Pentapetalae</taxon>
        <taxon>rosids</taxon>
        <taxon>malvids</taxon>
        <taxon>Myrtales</taxon>
        <taxon>Myrtaceae</taxon>
        <taxon>Myrtoideae</taxon>
        <taxon>Eucalypteae</taxon>
        <taxon>Eucalyptus</taxon>
    </lineage>
</organism>
<protein>
    <submittedName>
        <fullName evidence="1">Uncharacterized protein</fullName>
    </submittedName>
</protein>
<name>A0ABD3LEW3_EUCGL</name>
<reference evidence="1 2" key="1">
    <citation type="submission" date="2024-11" db="EMBL/GenBank/DDBJ databases">
        <title>Chromosome-level genome assembly of Eucalyptus globulus Labill. provides insights into its genome evolution.</title>
        <authorList>
            <person name="Li X."/>
        </authorList>
    </citation>
    <scope>NUCLEOTIDE SEQUENCE [LARGE SCALE GENOMIC DNA]</scope>
    <source>
        <strain evidence="1">CL2024</strain>
        <tissue evidence="1">Fresh tender leaves</tissue>
    </source>
</reference>